<accession>A0A7Y0A9B5</accession>
<sequence length="156" mass="18270">MKQNQEKFDEIKNLLLDKIGYRVDYAREKDGTEYLNIRETNFWISATFEEFVVGYGLNHTHFSEEQKNLDEGVLLAIDLLTNRIKTTNYIKGNTLFKTTVEIEYPDSTLVNIGSTNIILFPFWKKTKIETIYDEKILEKKDIENEVHSILNPGIDE</sequence>
<dbReference type="Proteomes" id="UP000552615">
    <property type="component" value="Unassembled WGS sequence"/>
</dbReference>
<proteinExistence type="predicted"/>
<protein>
    <submittedName>
        <fullName evidence="1">Uncharacterized protein</fullName>
    </submittedName>
</protein>
<comment type="caution">
    <text evidence="1">The sequence shown here is derived from an EMBL/GenBank/DDBJ whole genome shotgun (WGS) entry which is preliminary data.</text>
</comment>
<gene>
    <name evidence="1" type="ORF">HHL20_15995</name>
</gene>
<reference evidence="1 2" key="1">
    <citation type="submission" date="2020-04" db="EMBL/GenBank/DDBJ databases">
        <title>Chryseobacterium sp. RJ-7-14 sp. nov., isolated from Jeju soil.</title>
        <authorList>
            <person name="Dahal R.H."/>
            <person name="Chaudhary D.K."/>
        </authorList>
    </citation>
    <scope>NUCLEOTIDE SEQUENCE [LARGE SCALE GENOMIC DNA]</scope>
    <source>
        <strain evidence="1 2">RJ-7-14</strain>
    </source>
</reference>
<evidence type="ECO:0000313" key="1">
    <source>
        <dbReference type="EMBL" id="NML58843.1"/>
    </source>
</evidence>
<dbReference type="RefSeq" id="WP_169232177.1">
    <property type="nucleotide sequence ID" value="NZ_JABBGF010000003.1"/>
</dbReference>
<dbReference type="AlphaFoldDB" id="A0A7Y0A9B5"/>
<evidence type="ECO:0000313" key="2">
    <source>
        <dbReference type="Proteomes" id="UP000552615"/>
    </source>
</evidence>
<keyword evidence="2" id="KW-1185">Reference proteome</keyword>
<dbReference type="EMBL" id="JABBGF010000003">
    <property type="protein sequence ID" value="NML58843.1"/>
    <property type="molecule type" value="Genomic_DNA"/>
</dbReference>
<organism evidence="1 2">
    <name type="scientific">Chryseobacterium cheonjiense</name>
    <dbReference type="NCBI Taxonomy" id="2728845"/>
    <lineage>
        <taxon>Bacteria</taxon>
        <taxon>Pseudomonadati</taxon>
        <taxon>Bacteroidota</taxon>
        <taxon>Flavobacteriia</taxon>
        <taxon>Flavobacteriales</taxon>
        <taxon>Weeksellaceae</taxon>
        <taxon>Chryseobacterium group</taxon>
        <taxon>Chryseobacterium</taxon>
    </lineage>
</organism>
<name>A0A7Y0A9B5_9FLAO</name>